<organism evidence="2 3">
    <name type="scientific">Candidatus Ryanbacteria bacterium RIFCSPHIGHO2_01_FULL_48_27</name>
    <dbReference type="NCBI Taxonomy" id="1802115"/>
    <lineage>
        <taxon>Bacteria</taxon>
        <taxon>Candidatus Ryaniibacteriota</taxon>
    </lineage>
</organism>
<accession>A0A1G2G4X7</accession>
<keyword evidence="1" id="KW-1133">Transmembrane helix</keyword>
<reference evidence="2 3" key="1">
    <citation type="journal article" date="2016" name="Nat. Commun.">
        <title>Thousands of microbial genomes shed light on interconnected biogeochemical processes in an aquifer system.</title>
        <authorList>
            <person name="Anantharaman K."/>
            <person name="Brown C.T."/>
            <person name="Hug L.A."/>
            <person name="Sharon I."/>
            <person name="Castelle C.J."/>
            <person name="Probst A.J."/>
            <person name="Thomas B.C."/>
            <person name="Singh A."/>
            <person name="Wilkins M.J."/>
            <person name="Karaoz U."/>
            <person name="Brodie E.L."/>
            <person name="Williams K.H."/>
            <person name="Hubbard S.S."/>
            <person name="Banfield J.F."/>
        </authorList>
    </citation>
    <scope>NUCLEOTIDE SEQUENCE [LARGE SCALE GENOMIC DNA]</scope>
</reference>
<comment type="caution">
    <text evidence="2">The sequence shown here is derived from an EMBL/GenBank/DDBJ whole genome shotgun (WGS) entry which is preliminary data.</text>
</comment>
<name>A0A1G2G4X7_9BACT</name>
<dbReference type="EMBL" id="MHNL01000007">
    <property type="protein sequence ID" value="OGZ45299.1"/>
    <property type="molecule type" value="Genomic_DNA"/>
</dbReference>
<gene>
    <name evidence="2" type="ORF">A2756_01610</name>
</gene>
<evidence type="ECO:0000313" key="3">
    <source>
        <dbReference type="Proteomes" id="UP000177785"/>
    </source>
</evidence>
<proteinExistence type="predicted"/>
<keyword evidence="1" id="KW-0812">Transmembrane</keyword>
<sequence>METTLVFAQIVFYFTVSATIITIGILCLVIGRYLVRIARSIEALSENLYHASSETGERMRNILETLSDLPMLSYVFKKRPADREQKGRKTSYKK</sequence>
<dbReference type="AlphaFoldDB" id="A0A1G2G4X7"/>
<protein>
    <submittedName>
        <fullName evidence="2">Uncharacterized protein</fullName>
    </submittedName>
</protein>
<dbReference type="Proteomes" id="UP000177785">
    <property type="component" value="Unassembled WGS sequence"/>
</dbReference>
<evidence type="ECO:0000313" key="2">
    <source>
        <dbReference type="EMBL" id="OGZ45299.1"/>
    </source>
</evidence>
<keyword evidence="1" id="KW-0472">Membrane</keyword>
<feature type="transmembrane region" description="Helical" evidence="1">
    <location>
        <begin position="6"/>
        <end position="30"/>
    </location>
</feature>
<evidence type="ECO:0000256" key="1">
    <source>
        <dbReference type="SAM" id="Phobius"/>
    </source>
</evidence>